<gene>
    <name evidence="1" type="ORF">ALO88_05631</name>
</gene>
<proteinExistence type="predicted"/>
<protein>
    <submittedName>
        <fullName evidence="1">Uncharacterized protein</fullName>
    </submittedName>
</protein>
<evidence type="ECO:0000313" key="1">
    <source>
        <dbReference type="EMBL" id="KPW46580.1"/>
    </source>
</evidence>
<dbReference type="AlphaFoldDB" id="A0A0P9J9B0"/>
<dbReference type="EMBL" id="LJPT01000125">
    <property type="protein sequence ID" value="KPW46580.1"/>
    <property type="molecule type" value="Genomic_DNA"/>
</dbReference>
<dbReference type="Proteomes" id="UP000050425">
    <property type="component" value="Unassembled WGS sequence"/>
</dbReference>
<reference evidence="1 2" key="1">
    <citation type="submission" date="2015-09" db="EMBL/GenBank/DDBJ databases">
        <title>Genome announcement of multiple Pseudomonas syringae strains.</title>
        <authorList>
            <person name="Thakur S."/>
            <person name="Wang P.W."/>
            <person name="Gong Y."/>
            <person name="Weir B.S."/>
            <person name="Guttman D.S."/>
        </authorList>
    </citation>
    <scope>NUCLEOTIDE SEQUENCE [LARGE SCALE GENOMIC DNA]</scope>
    <source>
        <strain evidence="1 2">ICMP4303</strain>
    </source>
</reference>
<sequence length="339" mass="36107">MRWLSVCAGDGELAEFDQGIAVFAGRQGVQAGNGARSVVAGQLCGVIKRTGIFHGIADAFQIFQATFLDCLPNQCGLFRAAFAHGVDQRQGRLAFCQIVTDVLAQGLGIAAVVEQVIDQLEGHTQMVTERAQGFGLRFGGLAQGCGAVGRGLEQHGCLAANHFHVGFFGGAGVADLGQLQHFAFGNDAGRLGQDLHDFHRAQFNHHFERARIKEVTHQHAGRVAPQGVGSGAAAAHAGHVDNVVMQQGGGVQEFDGGGQQADVVAFAAQSLATQQHQQRAQALATCRRNVITDLGDQRYTRRQLLFDDKVNGTKVVRHRAVEGLGLHQRHVLRIGCAAC</sequence>
<comment type="caution">
    <text evidence="1">The sequence shown here is derived from an EMBL/GenBank/DDBJ whole genome shotgun (WGS) entry which is preliminary data.</text>
</comment>
<accession>A0A0P9J9B0</accession>
<name>A0A0P9J9B0_9PSED</name>
<evidence type="ECO:0000313" key="2">
    <source>
        <dbReference type="Proteomes" id="UP000050425"/>
    </source>
</evidence>
<organism evidence="1 2">
    <name type="scientific">Pseudomonas syringae pv. antirrhini</name>
    <dbReference type="NCBI Taxonomy" id="251702"/>
    <lineage>
        <taxon>Bacteria</taxon>
        <taxon>Pseudomonadati</taxon>
        <taxon>Pseudomonadota</taxon>
        <taxon>Gammaproteobacteria</taxon>
        <taxon>Pseudomonadales</taxon>
        <taxon>Pseudomonadaceae</taxon>
        <taxon>Pseudomonas</taxon>
    </lineage>
</organism>